<dbReference type="InterPro" id="IPR010656">
    <property type="entry name" value="DctM"/>
</dbReference>
<feature type="transmembrane region" description="Helical" evidence="7">
    <location>
        <begin position="362"/>
        <end position="388"/>
    </location>
</feature>
<keyword evidence="4 7" id="KW-0812">Transmembrane</keyword>
<sequence precursor="true">MSLLLTLDLLGMIVLMILGVPVTFAILGAALVYYTLHPDTSTLIMMQQVQTALRSFPLLAIPFFILAGTTMARGGIAERIVSFADALVGHWRGGLAQVGVLNSLIMGSMTGSAIADAAVDSKVLVPEMRKHGYSLSFASVISAASSVIAPVLPPSTSMIIFGLLGSVSVAKLFMGGVIPALLIAVVLMATVAVISRLRGYVPVRAKRLPASEIMRSFKECFWALMMPVLLLLGLRAGIFTITELAAMAALYTLIVSGLIYRSVSLRDVGVLFKETARTTSAVLIIIGASASFSYIFAIEQVPVHVIELLASVSSSPIVIMLCLNIALLLMGMIIEGAAIMILAAPILVGIANHFGIDPVHMGVMVVVNLTIGTLTPPVGAVLYTVCAITGCRTGEFIRELLPFLGALLAVLLAITFYSPLILALPNWMYQ</sequence>
<dbReference type="AlphaFoldDB" id="I4YQZ2"/>
<evidence type="ECO:0000256" key="3">
    <source>
        <dbReference type="ARBA" id="ARBA00022519"/>
    </source>
</evidence>
<organism evidence="9 10">
    <name type="scientific">Microvirga lotononidis</name>
    <dbReference type="NCBI Taxonomy" id="864069"/>
    <lineage>
        <taxon>Bacteria</taxon>
        <taxon>Pseudomonadati</taxon>
        <taxon>Pseudomonadota</taxon>
        <taxon>Alphaproteobacteria</taxon>
        <taxon>Hyphomicrobiales</taxon>
        <taxon>Methylobacteriaceae</taxon>
        <taxon>Microvirga</taxon>
    </lineage>
</organism>
<keyword evidence="6 7" id="KW-0472">Membrane</keyword>
<gene>
    <name evidence="9" type="ORF">MicloDRAFT_00029330</name>
</gene>
<feature type="transmembrane region" description="Helical" evidence="7">
    <location>
        <begin position="275"/>
        <end position="296"/>
    </location>
</feature>
<evidence type="ECO:0000256" key="7">
    <source>
        <dbReference type="RuleBase" id="RU369079"/>
    </source>
</evidence>
<dbReference type="Proteomes" id="UP000003947">
    <property type="component" value="Unassembled WGS sequence"/>
</dbReference>
<comment type="function">
    <text evidence="7">Part of the tripartite ATP-independent periplasmic (TRAP) transport system.</text>
</comment>
<keyword evidence="3 7" id="KW-0997">Cell inner membrane</keyword>
<protein>
    <recommendedName>
        <fullName evidence="7">TRAP transporter large permease protein</fullName>
    </recommendedName>
</protein>
<accession>I4YQZ2</accession>
<dbReference type="STRING" id="864069.MicloDRAFT_00029330"/>
<dbReference type="HOGENOM" id="CLU_019824_4_1_5"/>
<comment type="subunit">
    <text evidence="7">The complex comprises the extracytoplasmic solute receptor protein and the two transmembrane proteins.</text>
</comment>
<keyword evidence="5 7" id="KW-1133">Transmembrane helix</keyword>
<proteinExistence type="inferred from homology"/>
<dbReference type="GO" id="GO:0022857">
    <property type="term" value="F:transmembrane transporter activity"/>
    <property type="evidence" value="ECO:0007669"/>
    <property type="project" value="UniProtKB-UniRule"/>
</dbReference>
<comment type="subcellular location">
    <subcellularLocation>
        <location evidence="1 7">Cell inner membrane</location>
        <topology evidence="1 7">Multi-pass membrane protein</topology>
    </subcellularLocation>
</comment>
<feature type="transmembrane region" description="Helical" evidence="7">
    <location>
        <begin position="172"/>
        <end position="199"/>
    </location>
</feature>
<feature type="transmembrane region" description="Helical" evidence="7">
    <location>
        <begin position="400"/>
        <end position="424"/>
    </location>
</feature>
<evidence type="ECO:0000259" key="8">
    <source>
        <dbReference type="Pfam" id="PF06808"/>
    </source>
</evidence>
<dbReference type="PIRSF" id="PIRSF006066">
    <property type="entry name" value="HI0050"/>
    <property type="match status" value="1"/>
</dbReference>
<dbReference type="eggNOG" id="COG1593">
    <property type="taxonomic scope" value="Bacteria"/>
</dbReference>
<evidence type="ECO:0000256" key="5">
    <source>
        <dbReference type="ARBA" id="ARBA00022989"/>
    </source>
</evidence>
<dbReference type="PANTHER" id="PTHR33362">
    <property type="entry name" value="SIALIC ACID TRAP TRANSPORTER PERMEASE PROTEIN SIAT-RELATED"/>
    <property type="match status" value="1"/>
</dbReference>
<name>I4YQZ2_9HYPH</name>
<dbReference type="OrthoDB" id="7374726at2"/>
<dbReference type="RefSeq" id="WP_009762435.1">
    <property type="nucleotide sequence ID" value="NZ_CP141049.1"/>
</dbReference>
<feature type="transmembrane region" description="Helical" evidence="7">
    <location>
        <begin position="96"/>
        <end position="119"/>
    </location>
</feature>
<dbReference type="NCBIfam" id="TIGR00786">
    <property type="entry name" value="dctM"/>
    <property type="match status" value="1"/>
</dbReference>
<feature type="transmembrane region" description="Helical" evidence="7">
    <location>
        <begin position="220"/>
        <end position="238"/>
    </location>
</feature>
<dbReference type="GO" id="GO:0005886">
    <property type="term" value="C:plasma membrane"/>
    <property type="evidence" value="ECO:0007669"/>
    <property type="project" value="UniProtKB-SubCell"/>
</dbReference>
<dbReference type="InterPro" id="IPR004681">
    <property type="entry name" value="TRAP_DctM"/>
</dbReference>
<feature type="transmembrane region" description="Helical" evidence="7">
    <location>
        <begin position="308"/>
        <end position="330"/>
    </location>
</feature>
<feature type="transmembrane region" description="Helical" evidence="7">
    <location>
        <begin position="244"/>
        <end position="263"/>
    </location>
</feature>
<dbReference type="Pfam" id="PF06808">
    <property type="entry name" value="DctM"/>
    <property type="match status" value="1"/>
</dbReference>
<dbReference type="EMBL" id="JH660645">
    <property type="protein sequence ID" value="EIM26384.1"/>
    <property type="molecule type" value="Genomic_DNA"/>
</dbReference>
<feature type="transmembrane region" description="Helical" evidence="7">
    <location>
        <begin position="131"/>
        <end position="152"/>
    </location>
</feature>
<keyword evidence="2" id="KW-1003">Cell membrane</keyword>
<feature type="transmembrane region" description="Helical" evidence="7">
    <location>
        <begin position="56"/>
        <end position="76"/>
    </location>
</feature>
<dbReference type="PATRIC" id="fig|864069.3.peg.3172"/>
<reference evidence="9 10" key="1">
    <citation type="submission" date="2012-02" db="EMBL/GenBank/DDBJ databases">
        <title>Improved High-Quality Draft sequence of Microvirga sp. WSM3557.</title>
        <authorList>
            <consortium name="US DOE Joint Genome Institute"/>
            <person name="Lucas S."/>
            <person name="Han J."/>
            <person name="Lapidus A."/>
            <person name="Cheng J.-F."/>
            <person name="Goodwin L."/>
            <person name="Pitluck S."/>
            <person name="Peters L."/>
            <person name="Zhang X."/>
            <person name="Detter J.C."/>
            <person name="Han C."/>
            <person name="Tapia R."/>
            <person name="Land M."/>
            <person name="Hauser L."/>
            <person name="Kyrpides N."/>
            <person name="Ivanova N."/>
            <person name="Pagani I."/>
            <person name="Brau L."/>
            <person name="Yates R."/>
            <person name="O'Hara G."/>
            <person name="Rui T."/>
            <person name="Howieson J."/>
            <person name="Reeve W."/>
            <person name="Woyke T."/>
        </authorList>
    </citation>
    <scope>NUCLEOTIDE SEQUENCE [LARGE SCALE GENOMIC DNA]</scope>
    <source>
        <strain evidence="9 10">WSM3557</strain>
    </source>
</reference>
<comment type="similarity">
    <text evidence="7">Belongs to the TRAP transporter large permease family.</text>
</comment>
<dbReference type="PANTHER" id="PTHR33362:SF4">
    <property type="entry name" value="2,3-DIKETO-L-GULONATE TRAP TRANSPORTER LARGE PERMEASE PROTEIN YIAN"/>
    <property type="match status" value="1"/>
</dbReference>
<keyword evidence="7" id="KW-0813">Transport</keyword>
<evidence type="ECO:0000256" key="6">
    <source>
        <dbReference type="ARBA" id="ARBA00023136"/>
    </source>
</evidence>
<evidence type="ECO:0000256" key="1">
    <source>
        <dbReference type="ARBA" id="ARBA00004429"/>
    </source>
</evidence>
<evidence type="ECO:0000256" key="2">
    <source>
        <dbReference type="ARBA" id="ARBA00022475"/>
    </source>
</evidence>
<feature type="transmembrane region" description="Helical" evidence="7">
    <location>
        <begin position="12"/>
        <end position="36"/>
    </location>
</feature>
<feature type="transmembrane region" description="Helical" evidence="7">
    <location>
        <begin position="337"/>
        <end position="356"/>
    </location>
</feature>
<evidence type="ECO:0000256" key="4">
    <source>
        <dbReference type="ARBA" id="ARBA00022692"/>
    </source>
</evidence>
<feature type="domain" description="TRAP C4-dicarboxylate transport system permease DctM subunit" evidence="8">
    <location>
        <begin position="10"/>
        <end position="417"/>
    </location>
</feature>
<evidence type="ECO:0000313" key="9">
    <source>
        <dbReference type="EMBL" id="EIM26384.1"/>
    </source>
</evidence>
<keyword evidence="10" id="KW-1185">Reference proteome</keyword>
<evidence type="ECO:0000313" key="10">
    <source>
        <dbReference type="Proteomes" id="UP000003947"/>
    </source>
</evidence>